<dbReference type="InterPro" id="IPR033130">
    <property type="entry name" value="RNase_T2_His_AS_2"/>
</dbReference>
<evidence type="ECO:0000256" key="1">
    <source>
        <dbReference type="ARBA" id="ARBA00007469"/>
    </source>
</evidence>
<keyword evidence="3" id="KW-0732">Signal</keyword>
<reference evidence="4" key="2">
    <citation type="submission" date="2020-09" db="EMBL/GenBank/DDBJ databases">
        <authorList>
            <person name="Sun Q."/>
            <person name="Zhou Y."/>
        </authorList>
    </citation>
    <scope>NUCLEOTIDE SEQUENCE</scope>
    <source>
        <strain evidence="4">CGMCC 1.15367</strain>
    </source>
</reference>
<dbReference type="InterPro" id="IPR001568">
    <property type="entry name" value="RNase_T2-like"/>
</dbReference>
<feature type="signal peptide" evidence="3">
    <location>
        <begin position="1"/>
        <end position="22"/>
    </location>
</feature>
<evidence type="ECO:0000313" key="5">
    <source>
        <dbReference type="Proteomes" id="UP000644699"/>
    </source>
</evidence>
<comment type="similarity">
    <text evidence="1 2">Belongs to the RNase T2 family.</text>
</comment>
<comment type="caution">
    <text evidence="4">The sequence shown here is derived from an EMBL/GenBank/DDBJ whole genome shotgun (WGS) entry which is preliminary data.</text>
</comment>
<dbReference type="InterPro" id="IPR036430">
    <property type="entry name" value="RNase_T2-like_sf"/>
</dbReference>
<dbReference type="PANTHER" id="PTHR11240">
    <property type="entry name" value="RIBONUCLEASE T2"/>
    <property type="match status" value="1"/>
</dbReference>
<dbReference type="Proteomes" id="UP000644699">
    <property type="component" value="Unassembled WGS sequence"/>
</dbReference>
<dbReference type="PROSITE" id="PS00530">
    <property type="entry name" value="RNASE_T2_1"/>
    <property type="match status" value="1"/>
</dbReference>
<dbReference type="Pfam" id="PF00445">
    <property type="entry name" value="Ribonuclease_T2"/>
    <property type="match status" value="1"/>
</dbReference>
<dbReference type="PANTHER" id="PTHR11240:SF22">
    <property type="entry name" value="RIBONUCLEASE T2"/>
    <property type="match status" value="1"/>
</dbReference>
<gene>
    <name evidence="4" type="ORF">GCM10011390_09100</name>
</gene>
<accession>A0A917E0T0</accession>
<dbReference type="GO" id="GO:0003723">
    <property type="term" value="F:RNA binding"/>
    <property type="evidence" value="ECO:0007669"/>
    <property type="project" value="InterPro"/>
</dbReference>
<keyword evidence="5" id="KW-1185">Reference proteome</keyword>
<dbReference type="InterPro" id="IPR018188">
    <property type="entry name" value="RNase_T2_His_AS_1"/>
</dbReference>
<dbReference type="AlphaFoldDB" id="A0A917E0T0"/>
<dbReference type="CDD" id="cd01062">
    <property type="entry name" value="RNase_T2_prok"/>
    <property type="match status" value="1"/>
</dbReference>
<dbReference type="PROSITE" id="PS00531">
    <property type="entry name" value="RNASE_T2_2"/>
    <property type="match status" value="1"/>
</dbReference>
<evidence type="ECO:0000313" key="4">
    <source>
        <dbReference type="EMBL" id="GGD92556.1"/>
    </source>
</evidence>
<evidence type="ECO:0000256" key="2">
    <source>
        <dbReference type="RuleBase" id="RU004328"/>
    </source>
</evidence>
<proteinExistence type="inferred from homology"/>
<name>A0A917E0T0_9HYPH</name>
<sequence length="247" mass="26420">MPRLCAALFLFGLLLPLGAAGAQESEVSRPSTRNVLAISWQPAFCEGQSRKPECRSQTADRADGRRFSLHGLWPQPRSREYCGPAAPLKEQTKTGGWKSLPEPQLSAATKARLDDAMPGTQSLLERHEWARHGTCFGLDAEGYFGRAIALLDAVNGSAVAELFAARIGQNLSTEEIRAAFDKAFGPGAGERVRVSCRDDGSRRLIDELTIGLSGEIAERPDIAALIAGSRPTKPGCPGGIVDPVGLQ</sequence>
<dbReference type="RefSeq" id="WP_188906994.1">
    <property type="nucleotide sequence ID" value="NZ_BMIQ01000001.1"/>
</dbReference>
<feature type="chain" id="PRO_5037692199" evidence="3">
    <location>
        <begin position="23"/>
        <end position="247"/>
    </location>
</feature>
<protein>
    <submittedName>
        <fullName evidence="4">Uncharacterized protein</fullName>
    </submittedName>
</protein>
<dbReference type="InterPro" id="IPR039378">
    <property type="entry name" value="RNase_T2_prok"/>
</dbReference>
<dbReference type="GO" id="GO:0033897">
    <property type="term" value="F:ribonuclease T2 activity"/>
    <property type="evidence" value="ECO:0007669"/>
    <property type="project" value="InterPro"/>
</dbReference>
<reference evidence="4" key="1">
    <citation type="journal article" date="2014" name="Int. J. Syst. Evol. Microbiol.">
        <title>Complete genome sequence of Corynebacterium casei LMG S-19264T (=DSM 44701T), isolated from a smear-ripened cheese.</title>
        <authorList>
            <consortium name="US DOE Joint Genome Institute (JGI-PGF)"/>
            <person name="Walter F."/>
            <person name="Albersmeier A."/>
            <person name="Kalinowski J."/>
            <person name="Ruckert C."/>
        </authorList>
    </citation>
    <scope>NUCLEOTIDE SEQUENCE</scope>
    <source>
        <strain evidence="4">CGMCC 1.15367</strain>
    </source>
</reference>
<organism evidence="4 5">
    <name type="scientific">Aureimonas endophytica</name>
    <dbReference type="NCBI Taxonomy" id="2027858"/>
    <lineage>
        <taxon>Bacteria</taxon>
        <taxon>Pseudomonadati</taxon>
        <taxon>Pseudomonadota</taxon>
        <taxon>Alphaproteobacteria</taxon>
        <taxon>Hyphomicrobiales</taxon>
        <taxon>Aurantimonadaceae</taxon>
        <taxon>Aureimonas</taxon>
    </lineage>
</organism>
<dbReference type="GO" id="GO:0006401">
    <property type="term" value="P:RNA catabolic process"/>
    <property type="evidence" value="ECO:0007669"/>
    <property type="project" value="TreeGrafter"/>
</dbReference>
<evidence type="ECO:0000256" key="3">
    <source>
        <dbReference type="SAM" id="SignalP"/>
    </source>
</evidence>
<dbReference type="EMBL" id="BMIQ01000001">
    <property type="protein sequence ID" value="GGD92556.1"/>
    <property type="molecule type" value="Genomic_DNA"/>
</dbReference>
<dbReference type="Gene3D" id="3.90.730.10">
    <property type="entry name" value="Ribonuclease T2-like"/>
    <property type="match status" value="1"/>
</dbReference>
<dbReference type="SUPFAM" id="SSF55895">
    <property type="entry name" value="Ribonuclease Rh-like"/>
    <property type="match status" value="1"/>
</dbReference>